<dbReference type="PANTHER" id="PTHR21621">
    <property type="entry name" value="RIBOSOMAL PROTEIN S6 MODIFICATION PROTEIN"/>
    <property type="match status" value="1"/>
</dbReference>
<reference evidence="3 4" key="1">
    <citation type="submission" date="2016-11" db="EMBL/GenBank/DDBJ databases">
        <authorList>
            <person name="Jaros S."/>
            <person name="Januszkiewicz K."/>
            <person name="Wedrychowicz H."/>
        </authorList>
    </citation>
    <scope>NUCLEOTIDE SEQUENCE [LARGE SCALE GENOMIC DNA]</scope>
    <source>
        <strain evidence="3 4">DSM 24574</strain>
    </source>
</reference>
<dbReference type="STRING" id="947013.SAMN04488109_6080"/>
<evidence type="ECO:0000256" key="1">
    <source>
        <dbReference type="PROSITE-ProRule" id="PRU00409"/>
    </source>
</evidence>
<dbReference type="InterPro" id="IPR013651">
    <property type="entry name" value="ATP-grasp_RimK-type"/>
</dbReference>
<dbReference type="Pfam" id="PF08443">
    <property type="entry name" value="RimK"/>
    <property type="match status" value="1"/>
</dbReference>
<dbReference type="InterPro" id="IPR011761">
    <property type="entry name" value="ATP-grasp"/>
</dbReference>
<dbReference type="Proteomes" id="UP000184212">
    <property type="component" value="Unassembled WGS sequence"/>
</dbReference>
<dbReference type="SUPFAM" id="SSF56059">
    <property type="entry name" value="Glutathione synthetase ATP-binding domain-like"/>
    <property type="match status" value="1"/>
</dbReference>
<dbReference type="PANTHER" id="PTHR21621:SF0">
    <property type="entry name" value="BETA-CITRYLGLUTAMATE SYNTHASE B-RELATED"/>
    <property type="match status" value="1"/>
</dbReference>
<gene>
    <name evidence="3" type="ORF">SAMN04488109_6080</name>
</gene>
<keyword evidence="1" id="KW-0067">ATP-binding</keyword>
<dbReference type="GO" id="GO:0046872">
    <property type="term" value="F:metal ion binding"/>
    <property type="evidence" value="ECO:0007669"/>
    <property type="project" value="InterPro"/>
</dbReference>
<dbReference type="EMBL" id="FQWQ01000005">
    <property type="protein sequence ID" value="SHH91764.1"/>
    <property type="molecule type" value="Genomic_DNA"/>
</dbReference>
<dbReference type="PROSITE" id="PS50975">
    <property type="entry name" value="ATP_GRASP"/>
    <property type="match status" value="1"/>
</dbReference>
<keyword evidence="1" id="KW-0547">Nucleotide-binding</keyword>
<dbReference type="GO" id="GO:0009432">
    <property type="term" value="P:SOS response"/>
    <property type="evidence" value="ECO:0007669"/>
    <property type="project" value="TreeGrafter"/>
</dbReference>
<dbReference type="RefSeq" id="WP_073142128.1">
    <property type="nucleotide sequence ID" value="NZ_FQWQ01000005.1"/>
</dbReference>
<dbReference type="GO" id="GO:0018169">
    <property type="term" value="F:ribosomal S6-glutamic acid ligase activity"/>
    <property type="evidence" value="ECO:0007669"/>
    <property type="project" value="TreeGrafter"/>
</dbReference>
<dbReference type="AlphaFoldDB" id="A0A1M5WX95"/>
<dbReference type="OrthoDB" id="4789744at2"/>
<sequence length="302" mass="34540">MFSTVEKPIGIFYSYEEWFNPLFRELERRGLPYVKLDPARQWFDLSETDVSYSLLYNDMSYPSYVDGPSQANLNLQPYLSHLEQHHVPVINGSVAIALQRSKTQQLLLLRSLGLSFPTTRIVTHANQLTVATNGFKFPIILKGNAGRGAETVLVKSIQDLKEGWEDGTLALRDEQPWILQEWIPAKGNHVVRAEVINGNFQYAVKLYRTPHDIDFWTADNEPFQPSLTIVKAIEKIARAARLEVASVEFAIDRRDNQPYFYAIHAHSNFIVGHRPGGHDAYASLANHIESRLQKRREIELIL</sequence>
<protein>
    <submittedName>
        <fullName evidence="3">ATP-grasp domain-containing protein</fullName>
    </submittedName>
</protein>
<proteinExistence type="predicted"/>
<dbReference type="GO" id="GO:0005524">
    <property type="term" value="F:ATP binding"/>
    <property type="evidence" value="ECO:0007669"/>
    <property type="project" value="UniProtKB-UniRule"/>
</dbReference>
<evidence type="ECO:0000259" key="2">
    <source>
        <dbReference type="PROSITE" id="PS50975"/>
    </source>
</evidence>
<evidence type="ECO:0000313" key="4">
    <source>
        <dbReference type="Proteomes" id="UP000184212"/>
    </source>
</evidence>
<dbReference type="GO" id="GO:0005737">
    <property type="term" value="C:cytoplasm"/>
    <property type="evidence" value="ECO:0007669"/>
    <property type="project" value="TreeGrafter"/>
</dbReference>
<accession>A0A1M5WX95</accession>
<feature type="domain" description="ATP-grasp" evidence="2">
    <location>
        <begin position="106"/>
        <end position="289"/>
    </location>
</feature>
<keyword evidence="4" id="KW-1185">Reference proteome</keyword>
<organism evidence="3 4">
    <name type="scientific">Chryseolinea serpens</name>
    <dbReference type="NCBI Taxonomy" id="947013"/>
    <lineage>
        <taxon>Bacteria</taxon>
        <taxon>Pseudomonadati</taxon>
        <taxon>Bacteroidota</taxon>
        <taxon>Cytophagia</taxon>
        <taxon>Cytophagales</taxon>
        <taxon>Fulvivirgaceae</taxon>
        <taxon>Chryseolinea</taxon>
    </lineage>
</organism>
<evidence type="ECO:0000313" key="3">
    <source>
        <dbReference type="EMBL" id="SHH91764.1"/>
    </source>
</evidence>
<name>A0A1M5WX95_9BACT</name>